<accession>A0A6L5B9L9</accession>
<feature type="compositionally biased region" description="Polar residues" evidence="3">
    <location>
        <begin position="229"/>
        <end position="247"/>
    </location>
</feature>
<dbReference type="Pfam" id="PF00612">
    <property type="entry name" value="IQ"/>
    <property type="match status" value="1"/>
</dbReference>
<evidence type="ECO:0000256" key="1">
    <source>
        <dbReference type="ARBA" id="ARBA00022860"/>
    </source>
</evidence>
<name>A0A6L5B9L9_APIGR</name>
<gene>
    <name evidence="4" type="ORF">AG4045_004563</name>
</gene>
<evidence type="ECO:0000256" key="2">
    <source>
        <dbReference type="ARBA" id="ARBA00024341"/>
    </source>
</evidence>
<comment type="caution">
    <text evidence="4">The sequence shown here is derived from an EMBL/GenBank/DDBJ whole genome shotgun (WGS) entry which is preliminary data.</text>
</comment>
<proteinExistence type="inferred from homology"/>
<evidence type="ECO:0000256" key="3">
    <source>
        <dbReference type="SAM" id="MobiDB-lite"/>
    </source>
</evidence>
<dbReference type="EMBL" id="WRXP01001677">
    <property type="protein sequence ID" value="KAF1002105.1"/>
    <property type="molecule type" value="Genomic_DNA"/>
</dbReference>
<keyword evidence="1" id="KW-0112">Calmodulin-binding</keyword>
<dbReference type="Proteomes" id="UP000593563">
    <property type="component" value="Unassembled WGS sequence"/>
</dbReference>
<feature type="region of interest" description="Disordered" evidence="3">
    <location>
        <begin position="229"/>
        <end position="290"/>
    </location>
</feature>
<organism evidence="4 5">
    <name type="scientific">Apium graveolens</name>
    <name type="common">Celery</name>
    <dbReference type="NCBI Taxonomy" id="4045"/>
    <lineage>
        <taxon>Eukaryota</taxon>
        <taxon>Viridiplantae</taxon>
        <taxon>Streptophyta</taxon>
        <taxon>Embryophyta</taxon>
        <taxon>Tracheophyta</taxon>
        <taxon>Spermatophyta</taxon>
        <taxon>Magnoliopsida</taxon>
        <taxon>eudicotyledons</taxon>
        <taxon>Gunneridae</taxon>
        <taxon>Pentapetalae</taxon>
        <taxon>asterids</taxon>
        <taxon>campanulids</taxon>
        <taxon>Apiales</taxon>
        <taxon>Apiaceae</taxon>
        <taxon>Apioideae</taxon>
        <taxon>apioid superclade</taxon>
        <taxon>Apieae</taxon>
        <taxon>Apium</taxon>
    </lineage>
</organism>
<evidence type="ECO:0000313" key="5">
    <source>
        <dbReference type="Proteomes" id="UP000593563"/>
    </source>
</evidence>
<sequence>MRSGDWLKKLIGLKKLKNRKPKYLKGSSAPQNANGLNKNYDQTNSTNISHHVSNGNPGIPTEDLAATRIQSAFRAYRARKTRRQLKGTVKLRAVTLGSSSKKQASVTLKYLHTWSRLQTEIRTRRASMTVEARIKQRKLDNQLKLETKLHELEVEWSNGTETMEEVLARIHLREEAAVKRERAMAYAFSHQWRASSNPALGNYELGKAIWGWSWMERWVAARPWESRALVQSSPNKATSSKKVSNAAKNMKSPTMKLNNSVKSNSPSVKVIAKPRKLSCGEAEQEANTKE</sequence>
<feature type="compositionally biased region" description="Low complexity" evidence="3">
    <location>
        <begin position="256"/>
        <end position="270"/>
    </location>
</feature>
<evidence type="ECO:0008006" key="6">
    <source>
        <dbReference type="Google" id="ProtNLM"/>
    </source>
</evidence>
<protein>
    <recommendedName>
        <fullName evidence="6">Protein IQ-DOMAIN 1</fullName>
    </recommendedName>
</protein>
<evidence type="ECO:0000313" key="4">
    <source>
        <dbReference type="EMBL" id="KAF1002105.1"/>
    </source>
</evidence>
<dbReference type="PANTHER" id="PTHR32295:SF93">
    <property type="entry name" value="PROTEIN IQ-DOMAIN 9"/>
    <property type="match status" value="1"/>
</dbReference>
<dbReference type="AlphaFoldDB" id="A0A6L5B9L9"/>
<dbReference type="PANTHER" id="PTHR32295">
    <property type="entry name" value="IQ-DOMAIN 5-RELATED"/>
    <property type="match status" value="1"/>
</dbReference>
<dbReference type="GO" id="GO:0005516">
    <property type="term" value="F:calmodulin binding"/>
    <property type="evidence" value="ECO:0007669"/>
    <property type="project" value="UniProtKB-KW"/>
</dbReference>
<keyword evidence="5" id="KW-1185">Reference proteome</keyword>
<dbReference type="InterPro" id="IPR000048">
    <property type="entry name" value="IQ_motif_EF-hand-BS"/>
</dbReference>
<comment type="similarity">
    <text evidence="2">Belongs to the IQD family.</text>
</comment>
<reference evidence="4" key="1">
    <citation type="submission" date="2020-01" db="EMBL/GenBank/DDBJ databases">
        <title>The Celery Genome Sequence Reveals Sequential Paleo-tetraploidization, Resistance Gene Elimination, Karyotype Evolution, and Functional Innovation in Apiales.</title>
        <authorList>
            <person name="Song X."/>
        </authorList>
    </citation>
    <scope>NUCLEOTIDE SEQUENCE</scope>
    <source>
        <tissue evidence="4">Leaf</tissue>
    </source>
</reference>
<dbReference type="PROSITE" id="PS50096">
    <property type="entry name" value="IQ"/>
    <property type="match status" value="1"/>
</dbReference>